<proteinExistence type="predicted"/>
<comment type="caution">
    <text evidence="1">The sequence shown here is derived from an EMBL/GenBank/DDBJ whole genome shotgun (WGS) entry which is preliminary data.</text>
</comment>
<reference evidence="1 2" key="1">
    <citation type="journal article" date="2024" name="Plant Biotechnol. J.">
        <title>Dendrobium thyrsiflorum genome and its molecular insights into genes involved in important horticultural traits.</title>
        <authorList>
            <person name="Chen B."/>
            <person name="Wang J.Y."/>
            <person name="Zheng P.J."/>
            <person name="Li K.L."/>
            <person name="Liang Y.M."/>
            <person name="Chen X.F."/>
            <person name="Zhang C."/>
            <person name="Zhao X."/>
            <person name="He X."/>
            <person name="Zhang G.Q."/>
            <person name="Liu Z.J."/>
            <person name="Xu Q."/>
        </authorList>
    </citation>
    <scope>NUCLEOTIDE SEQUENCE [LARGE SCALE GENOMIC DNA]</scope>
    <source>
        <strain evidence="1">GZMU011</strain>
    </source>
</reference>
<dbReference type="AlphaFoldDB" id="A0ABD0U6Y3"/>
<accession>A0ABD0U6Y3</accession>
<protein>
    <submittedName>
        <fullName evidence="1">Uncharacterized protein</fullName>
    </submittedName>
</protein>
<gene>
    <name evidence="1" type="ORF">M5K25_022800</name>
</gene>
<name>A0ABD0U6Y3_DENTH</name>
<dbReference type="Proteomes" id="UP001552299">
    <property type="component" value="Unassembled WGS sequence"/>
</dbReference>
<evidence type="ECO:0000313" key="2">
    <source>
        <dbReference type="Proteomes" id="UP001552299"/>
    </source>
</evidence>
<keyword evidence="2" id="KW-1185">Reference proteome</keyword>
<evidence type="ECO:0000313" key="1">
    <source>
        <dbReference type="EMBL" id="KAL0908310.1"/>
    </source>
</evidence>
<sequence length="157" mass="17703">MVFPTSFTDNGFFDLCHPPTTFFLTSVAHRQWSLRPPSLANHGPFDLRRQITIFLTSVAHRKWSFQPPLSDNGLSDLRRPQTNVFPTSVACLLQSFRPPSLTTVKLGLEPKKQNAHTLKGSFGSEVRMTLNETLPPVVDVAMPTGKRNGYKRREEPV</sequence>
<organism evidence="1 2">
    <name type="scientific">Dendrobium thyrsiflorum</name>
    <name type="common">Pinecone-like raceme dendrobium</name>
    <name type="synonym">Orchid</name>
    <dbReference type="NCBI Taxonomy" id="117978"/>
    <lineage>
        <taxon>Eukaryota</taxon>
        <taxon>Viridiplantae</taxon>
        <taxon>Streptophyta</taxon>
        <taxon>Embryophyta</taxon>
        <taxon>Tracheophyta</taxon>
        <taxon>Spermatophyta</taxon>
        <taxon>Magnoliopsida</taxon>
        <taxon>Liliopsida</taxon>
        <taxon>Asparagales</taxon>
        <taxon>Orchidaceae</taxon>
        <taxon>Epidendroideae</taxon>
        <taxon>Malaxideae</taxon>
        <taxon>Dendrobiinae</taxon>
        <taxon>Dendrobium</taxon>
    </lineage>
</organism>
<dbReference type="EMBL" id="JANQDX010000017">
    <property type="protein sequence ID" value="KAL0908310.1"/>
    <property type="molecule type" value="Genomic_DNA"/>
</dbReference>